<dbReference type="STRING" id="980561.A1359_06880"/>
<dbReference type="Proteomes" id="UP000078476">
    <property type="component" value="Unassembled WGS sequence"/>
</dbReference>
<sequence>MKPMINLDDRRFDDLVEEAKARLLNSLPELTQIVPGDPVHALVDVFAWLTETILYRANLIPERQRQAFLNLLQIPRRPATPARGLVCIDATRKRTPNLAAIIPAESHFPAAGQLFSSVGDLQPTPLLLDIVCKESISDQQLAEMGITPEQLRLTSPAGKAAIAFRPRHLLPGRDNLVLATSVDKALYLGFSIPLALVGQKTELRKNLAGITLNIGIAPADDLLAEQESQPLPRNLLWELAWQQSGVVDFDYLPLEQLADSSNGARKAGVVRLRLPKDVSLLTPHLPDDPANAGLRNSPPEQPGSTKPEQMLFWLRLRCPEQADLSLAYLAVNVVDLIGQGVERDLMLGLASGQPDQELTFPQQNIDAESLQIDVEENAQFIPWRRVDHFGAANADDRVYMLDAAEGRLRFGDGYRGKLPARGKRVRAAYYRYGGGVAGNLPGNSIKVLENAAAGLQVRQDWPTTGGIDAESVSQMEQRISAFLSHRNRAVTRDDFTRLALDNPVNPVAKAELITGFLPGSSLATARFNVPGVISIFVLPPAEMAIAAFPRTSVGLLKDVYGYLSQRSLLGTELYVLSPEYLPVAISVSVLEQDPQTRQQVYKAVEQSLLQFLWPLAPGGRLKQGWPLGQAVDVNELRTVAGRVSGVQSIGAVQLYVQNSDKQWLTLTEGQSLSLQPWQLPELQAISVQADNRGETPLPPSIVSGAAERETIKDWIPTPVIPDIC</sequence>
<reference evidence="2 3" key="1">
    <citation type="submission" date="2016-03" db="EMBL/GenBank/DDBJ databases">
        <authorList>
            <person name="Ploux O."/>
        </authorList>
    </citation>
    <scope>NUCLEOTIDE SEQUENCE [LARGE SCALE GENOMIC DNA]</scope>
    <source>
        <strain evidence="2 3">R-45370</strain>
    </source>
</reference>
<dbReference type="RefSeq" id="WP_066980647.1">
    <property type="nucleotide sequence ID" value="NZ_LUUI01000092.1"/>
</dbReference>
<dbReference type="OrthoDB" id="9027184at2"/>
<proteinExistence type="predicted"/>
<evidence type="ECO:0000256" key="1">
    <source>
        <dbReference type="SAM" id="MobiDB-lite"/>
    </source>
</evidence>
<feature type="region of interest" description="Disordered" evidence="1">
    <location>
        <begin position="281"/>
        <end position="306"/>
    </location>
</feature>
<keyword evidence="3" id="KW-1185">Reference proteome</keyword>
<comment type="caution">
    <text evidence="2">The sequence shown here is derived from an EMBL/GenBank/DDBJ whole genome shotgun (WGS) entry which is preliminary data.</text>
</comment>
<gene>
    <name evidence="2" type="ORF">A1359_06880</name>
</gene>
<dbReference type="InterPro" id="IPR011749">
    <property type="entry name" value="CHP02243"/>
</dbReference>
<protein>
    <submittedName>
        <fullName evidence="2">Uncharacterized protein</fullName>
    </submittedName>
</protein>
<dbReference type="AlphaFoldDB" id="A0A177NGB7"/>
<name>A0A177NGB7_9GAMM</name>
<dbReference type="NCBIfam" id="TIGR02243">
    <property type="entry name" value="putative baseplate assembly protein"/>
    <property type="match status" value="1"/>
</dbReference>
<evidence type="ECO:0000313" key="3">
    <source>
        <dbReference type="Proteomes" id="UP000078476"/>
    </source>
</evidence>
<evidence type="ECO:0000313" key="2">
    <source>
        <dbReference type="EMBL" id="OAI16911.1"/>
    </source>
</evidence>
<organism evidence="2 3">
    <name type="scientific">Methylomonas lenta</name>
    <dbReference type="NCBI Taxonomy" id="980561"/>
    <lineage>
        <taxon>Bacteria</taxon>
        <taxon>Pseudomonadati</taxon>
        <taxon>Pseudomonadota</taxon>
        <taxon>Gammaproteobacteria</taxon>
        <taxon>Methylococcales</taxon>
        <taxon>Methylococcaceae</taxon>
        <taxon>Methylomonas</taxon>
    </lineage>
</organism>
<accession>A0A177NGB7</accession>
<dbReference type="EMBL" id="LUUI01000092">
    <property type="protein sequence ID" value="OAI16911.1"/>
    <property type="molecule type" value="Genomic_DNA"/>
</dbReference>